<name>A0A8H2VRM5_9HELO</name>
<reference evidence="1" key="1">
    <citation type="submission" date="2020-10" db="EMBL/GenBank/DDBJ databases">
        <authorList>
            <person name="Kusch S."/>
        </authorList>
    </citation>
    <scope>NUCLEOTIDE SEQUENCE</scope>
    <source>
        <strain evidence="1">SwB9</strain>
    </source>
</reference>
<accession>A0A8H2VRM5</accession>
<comment type="caution">
    <text evidence="1">The sequence shown here is derived from an EMBL/GenBank/DDBJ whole genome shotgun (WGS) entry which is preliminary data.</text>
</comment>
<evidence type="ECO:0000313" key="1">
    <source>
        <dbReference type="EMBL" id="CAD6443719.1"/>
    </source>
</evidence>
<organism evidence="1 2">
    <name type="scientific">Sclerotinia trifoliorum</name>
    <dbReference type="NCBI Taxonomy" id="28548"/>
    <lineage>
        <taxon>Eukaryota</taxon>
        <taxon>Fungi</taxon>
        <taxon>Dikarya</taxon>
        <taxon>Ascomycota</taxon>
        <taxon>Pezizomycotina</taxon>
        <taxon>Leotiomycetes</taxon>
        <taxon>Helotiales</taxon>
        <taxon>Sclerotiniaceae</taxon>
        <taxon>Sclerotinia</taxon>
    </lineage>
</organism>
<dbReference type="AlphaFoldDB" id="A0A8H2VRM5"/>
<keyword evidence="2" id="KW-1185">Reference proteome</keyword>
<gene>
    <name evidence="1" type="ORF">SCLTRI_LOCUS3511</name>
</gene>
<sequence length="196" mass="22650">MLGVCQPTRKLAKTARYHRHHSTIRFLRDGTKKQKRRRMMTRILKNEIVNLRESEKKLQQHFEGEFTRVVRALQEISFKGLKPGDWVASTNGAVRDDIKGINSAIREWSTGAVNKNAQLLIQDTYLGEHSEVKKGLWQQLAKVMVFTDTELPGRLHPEKADPFFFLGDSSSRLNSFYSISQSWTNEAAHIWRPDTL</sequence>
<dbReference type="Proteomes" id="UP000624404">
    <property type="component" value="Unassembled WGS sequence"/>
</dbReference>
<dbReference type="EMBL" id="CAJHIA010000011">
    <property type="protein sequence ID" value="CAD6443719.1"/>
    <property type="molecule type" value="Genomic_DNA"/>
</dbReference>
<evidence type="ECO:0000313" key="2">
    <source>
        <dbReference type="Proteomes" id="UP000624404"/>
    </source>
</evidence>
<dbReference type="OrthoDB" id="10456377at2759"/>
<protein>
    <submittedName>
        <fullName evidence="1">B330b487-1572-4581-a4c9-53c235eb87d6</fullName>
    </submittedName>
</protein>
<proteinExistence type="predicted"/>